<sequence>MDGFWVLKESTTRCDTRLFATALFLQRIQIHYHRLLETKHVGWGWLVGLTLVELASLIDNPATVPRFMISGGEDRRGVIMIAVPRSSFLGASYLLASFPSLAFSFFFFFFFPLRRRSSLLTLPSLSSTN</sequence>
<evidence type="ECO:0000256" key="1">
    <source>
        <dbReference type="SAM" id="Phobius"/>
    </source>
</evidence>
<dbReference type="AlphaFoldDB" id="A0A5C3LN64"/>
<keyword evidence="1" id="KW-0472">Membrane</keyword>
<evidence type="ECO:0000313" key="3">
    <source>
        <dbReference type="Proteomes" id="UP000308652"/>
    </source>
</evidence>
<evidence type="ECO:0000313" key="2">
    <source>
        <dbReference type="EMBL" id="TFK34330.1"/>
    </source>
</evidence>
<keyword evidence="3" id="KW-1185">Reference proteome</keyword>
<protein>
    <submittedName>
        <fullName evidence="2">Uncharacterized protein</fullName>
    </submittedName>
</protein>
<proteinExistence type="predicted"/>
<dbReference type="EMBL" id="ML213633">
    <property type="protein sequence ID" value="TFK34330.1"/>
    <property type="molecule type" value="Genomic_DNA"/>
</dbReference>
<organism evidence="2 3">
    <name type="scientific">Crucibulum laeve</name>
    <dbReference type="NCBI Taxonomy" id="68775"/>
    <lineage>
        <taxon>Eukaryota</taxon>
        <taxon>Fungi</taxon>
        <taxon>Dikarya</taxon>
        <taxon>Basidiomycota</taxon>
        <taxon>Agaricomycotina</taxon>
        <taxon>Agaricomycetes</taxon>
        <taxon>Agaricomycetidae</taxon>
        <taxon>Agaricales</taxon>
        <taxon>Agaricineae</taxon>
        <taxon>Nidulariaceae</taxon>
        <taxon>Crucibulum</taxon>
    </lineage>
</organism>
<dbReference type="Proteomes" id="UP000308652">
    <property type="component" value="Unassembled WGS sequence"/>
</dbReference>
<gene>
    <name evidence="2" type="ORF">BDQ12DRAFT_689859</name>
</gene>
<accession>A0A5C3LN64</accession>
<keyword evidence="1" id="KW-1133">Transmembrane helix</keyword>
<keyword evidence="1" id="KW-0812">Transmembrane</keyword>
<reference evidence="2 3" key="1">
    <citation type="journal article" date="2019" name="Nat. Ecol. Evol.">
        <title>Megaphylogeny resolves global patterns of mushroom evolution.</title>
        <authorList>
            <person name="Varga T."/>
            <person name="Krizsan K."/>
            <person name="Foldi C."/>
            <person name="Dima B."/>
            <person name="Sanchez-Garcia M."/>
            <person name="Sanchez-Ramirez S."/>
            <person name="Szollosi G.J."/>
            <person name="Szarkandi J.G."/>
            <person name="Papp V."/>
            <person name="Albert L."/>
            <person name="Andreopoulos W."/>
            <person name="Angelini C."/>
            <person name="Antonin V."/>
            <person name="Barry K.W."/>
            <person name="Bougher N.L."/>
            <person name="Buchanan P."/>
            <person name="Buyck B."/>
            <person name="Bense V."/>
            <person name="Catcheside P."/>
            <person name="Chovatia M."/>
            <person name="Cooper J."/>
            <person name="Damon W."/>
            <person name="Desjardin D."/>
            <person name="Finy P."/>
            <person name="Geml J."/>
            <person name="Haridas S."/>
            <person name="Hughes K."/>
            <person name="Justo A."/>
            <person name="Karasinski D."/>
            <person name="Kautmanova I."/>
            <person name="Kiss B."/>
            <person name="Kocsube S."/>
            <person name="Kotiranta H."/>
            <person name="LaButti K.M."/>
            <person name="Lechner B.E."/>
            <person name="Liimatainen K."/>
            <person name="Lipzen A."/>
            <person name="Lukacs Z."/>
            <person name="Mihaltcheva S."/>
            <person name="Morgado L.N."/>
            <person name="Niskanen T."/>
            <person name="Noordeloos M.E."/>
            <person name="Ohm R.A."/>
            <person name="Ortiz-Santana B."/>
            <person name="Ovrebo C."/>
            <person name="Racz N."/>
            <person name="Riley R."/>
            <person name="Savchenko A."/>
            <person name="Shiryaev A."/>
            <person name="Soop K."/>
            <person name="Spirin V."/>
            <person name="Szebenyi C."/>
            <person name="Tomsovsky M."/>
            <person name="Tulloss R.E."/>
            <person name="Uehling J."/>
            <person name="Grigoriev I.V."/>
            <person name="Vagvolgyi C."/>
            <person name="Papp T."/>
            <person name="Martin F.M."/>
            <person name="Miettinen O."/>
            <person name="Hibbett D.S."/>
            <person name="Nagy L.G."/>
        </authorList>
    </citation>
    <scope>NUCLEOTIDE SEQUENCE [LARGE SCALE GENOMIC DNA]</scope>
    <source>
        <strain evidence="2 3">CBS 166.37</strain>
    </source>
</reference>
<feature type="transmembrane region" description="Helical" evidence="1">
    <location>
        <begin position="93"/>
        <end position="113"/>
    </location>
</feature>
<name>A0A5C3LN64_9AGAR</name>